<accession>A0A7W1WVF5</accession>
<evidence type="ECO:0000313" key="2">
    <source>
        <dbReference type="Proteomes" id="UP000538931"/>
    </source>
</evidence>
<sequence length="231" mass="24924">MLIQTLPAAADSEWKGQLTPYLWASGLGGDLRPFQGAPTLSFDKSFSDVMDDLDGALFLSGYARQNRFVLLGDYSYSSSSKQGKIAPGLPARGKLSQRSMTLAAGYRAISSDEMTLDVLAGLRAWNLKVKTSVAGGMVQASPSESFVDPLMALRANIALSPQWSTILYVDAGGFGAGSDRTYQVVATVNYQMNDQLYLSAGYRKLNVDYRSGGTKVDVTMAGPLLGMTWRF</sequence>
<dbReference type="SUPFAM" id="SSF56925">
    <property type="entry name" value="OMPA-like"/>
    <property type="match status" value="1"/>
</dbReference>
<evidence type="ECO:0000313" key="1">
    <source>
        <dbReference type="EMBL" id="MBA4500842.1"/>
    </source>
</evidence>
<dbReference type="InterPro" id="IPR011250">
    <property type="entry name" value="OMP/PagP_B-barrel"/>
</dbReference>
<name>A0A7W1WVF5_9GAMM</name>
<dbReference type="Gene3D" id="2.40.160.20">
    <property type="match status" value="1"/>
</dbReference>
<gene>
    <name evidence="1" type="ORF">H1S06_00415</name>
</gene>
<organism evidence="1 2">
    <name type="scientific">Marinobacterium marinum</name>
    <dbReference type="NCBI Taxonomy" id="2756129"/>
    <lineage>
        <taxon>Bacteria</taxon>
        <taxon>Pseudomonadati</taxon>
        <taxon>Pseudomonadota</taxon>
        <taxon>Gammaproteobacteria</taxon>
        <taxon>Oceanospirillales</taxon>
        <taxon>Oceanospirillaceae</taxon>
        <taxon>Marinobacterium</taxon>
    </lineage>
</organism>
<dbReference type="Proteomes" id="UP000538931">
    <property type="component" value="Unassembled WGS sequence"/>
</dbReference>
<dbReference type="AlphaFoldDB" id="A0A7W1WVF5"/>
<comment type="caution">
    <text evidence="1">The sequence shown here is derived from an EMBL/GenBank/DDBJ whole genome shotgun (WGS) entry which is preliminary data.</text>
</comment>
<keyword evidence="2" id="KW-1185">Reference proteome</keyword>
<reference evidence="1 2" key="1">
    <citation type="submission" date="2020-07" db="EMBL/GenBank/DDBJ databases">
        <title>Bacterium isolated from marien macroalgae.</title>
        <authorList>
            <person name="Zhu K."/>
            <person name="Lu D."/>
            <person name="Du Z."/>
        </authorList>
    </citation>
    <scope>NUCLEOTIDE SEQUENCE [LARGE SCALE GENOMIC DNA]</scope>
    <source>
        <strain evidence="1 2">3-1745</strain>
    </source>
</reference>
<proteinExistence type="predicted"/>
<protein>
    <submittedName>
        <fullName evidence="1">Outer membrane beta-barrel protein</fullName>
    </submittedName>
</protein>
<dbReference type="EMBL" id="JACEMT010000013">
    <property type="protein sequence ID" value="MBA4500842.1"/>
    <property type="molecule type" value="Genomic_DNA"/>
</dbReference>